<protein>
    <recommendedName>
        <fullName evidence="2">Co-chaperone DjlA N-terminal domain-containing protein</fullName>
    </recommendedName>
</protein>
<gene>
    <name evidence="1" type="ORF">METZ01_LOCUS418330</name>
</gene>
<name>A0A382X2Q3_9ZZZZ</name>
<organism evidence="1">
    <name type="scientific">marine metagenome</name>
    <dbReference type="NCBI Taxonomy" id="408172"/>
    <lineage>
        <taxon>unclassified sequences</taxon>
        <taxon>metagenomes</taxon>
        <taxon>ecological metagenomes</taxon>
    </lineage>
</organism>
<accession>A0A382X2Q3</accession>
<evidence type="ECO:0008006" key="2">
    <source>
        <dbReference type="Google" id="ProtNLM"/>
    </source>
</evidence>
<dbReference type="SUPFAM" id="SSF158682">
    <property type="entry name" value="TerB-like"/>
    <property type="match status" value="1"/>
</dbReference>
<dbReference type="AlphaFoldDB" id="A0A382X2Q3"/>
<proteinExistence type="predicted"/>
<dbReference type="InterPro" id="IPR029024">
    <property type="entry name" value="TerB-like"/>
</dbReference>
<dbReference type="Gene3D" id="1.10.3680.10">
    <property type="entry name" value="TerB-like"/>
    <property type="match status" value="1"/>
</dbReference>
<dbReference type="EMBL" id="UINC01164558">
    <property type="protein sequence ID" value="SVD65476.1"/>
    <property type="molecule type" value="Genomic_DNA"/>
</dbReference>
<reference evidence="1" key="1">
    <citation type="submission" date="2018-05" db="EMBL/GenBank/DDBJ databases">
        <authorList>
            <person name="Lanie J.A."/>
            <person name="Ng W.-L."/>
            <person name="Kazmierczak K.M."/>
            <person name="Andrzejewski T.M."/>
            <person name="Davidsen T.M."/>
            <person name="Wayne K.J."/>
            <person name="Tettelin H."/>
            <person name="Glass J.I."/>
            <person name="Rusch D."/>
            <person name="Podicherti R."/>
            <person name="Tsui H.-C.T."/>
            <person name="Winkler M.E."/>
        </authorList>
    </citation>
    <scope>NUCLEOTIDE SEQUENCE</scope>
</reference>
<sequence>MEEQLNERTILLAEMVLGILSADDRLSRDELRALRDMAPQYINQLNGQLFDRMLDGFNGVPEFYLASKKLNDVLGNEEKIGYYNFFEAIAESDELDPREEELLNQLKGTWGIK</sequence>
<evidence type="ECO:0000313" key="1">
    <source>
        <dbReference type="EMBL" id="SVD65476.1"/>
    </source>
</evidence>